<dbReference type="SUPFAM" id="SSF55729">
    <property type="entry name" value="Acyl-CoA N-acyltransferases (Nat)"/>
    <property type="match status" value="1"/>
</dbReference>
<organism evidence="5 6">
    <name type="scientific">Niveomyces insectorum RCEF 264</name>
    <dbReference type="NCBI Taxonomy" id="1081102"/>
    <lineage>
        <taxon>Eukaryota</taxon>
        <taxon>Fungi</taxon>
        <taxon>Dikarya</taxon>
        <taxon>Ascomycota</taxon>
        <taxon>Pezizomycotina</taxon>
        <taxon>Sordariomycetes</taxon>
        <taxon>Hypocreomycetidae</taxon>
        <taxon>Hypocreales</taxon>
        <taxon>Cordycipitaceae</taxon>
        <taxon>Niveomyces</taxon>
    </lineage>
</organism>
<keyword evidence="3" id="KW-1133">Transmembrane helix</keyword>
<proteinExistence type="inferred from homology"/>
<dbReference type="InterPro" id="IPR016181">
    <property type="entry name" value="Acyl_CoA_acyltransferase"/>
</dbReference>
<protein>
    <submittedName>
        <fullName evidence="5">Siderophore biosynthesis protein</fullName>
    </submittedName>
</protein>
<dbReference type="Pfam" id="PF13523">
    <property type="entry name" value="Acetyltransf_8"/>
    <property type="match status" value="1"/>
</dbReference>
<sequence length="908" mass="102580">MGLHDATADNEDENGRRKPEKDKHARPLSESAQQARARQYQVRRPWHREAADRAPVQEENGRTELSEKGKLLTTPNRLLKFILPLPIGTSKVEKGTGDKSTIGQSRKIEPLSLFLHPQQPISYAQRLIQAELPPLVDDKGCERLPSVYFWAENTTGERDVSQDIHSEVGSHVASYSGLGHEAQMRKDADKDWVRWSSSTDIGDFIREAARGREFVIGIEGYNFEARVTVPSFSDRTYYQRMRLRRLSQQIEKQVAIKRECDALAHRGARRLAQGGFAALLGWWAVVYYVTFRTDYGWDLVEPVTYLAGLTVIMGGYLWFLFISRDLSYKAAMNVTVSRQQTALYESHGFDVRKWERLVEEANGLRSEIWQVAYEYGVDWDESKDLGGEKLKEVLEKEAAPIDARTRLFLGVHRSYTDSYYQFDTTMVNSTIYLPDGQHFTVIPVFAGLFFKSNELNVHHSPFPVGWTIVLHTEDPNQEGLPEAQRQPHVHSFRRPTLQNDSLFISSISNPSSNDFKPAASPTRQIAMMLWISLYWYFHQPAPGTLLPPTSASSKTPELGRPRGEWFIRIKRDGALRRRNLIPKLERMGLIATQESSASVSDGAGSSSVVDDEGWDRMYVSQGMFWQIPPQLFLFTLQPIVKGDSSSFPGSPTASRPASPGVETFLNTGIAIDAAGIALDDNRSPPPQGHSPPPSLIASIPSFPVGPFFSSSHLPTYYPPMPLHYTVTGKVRHPMRPKPPQMGEMFYTRFVPSVNQYLSFRVASLSPHPVPYRGPVGPQSPAATHLTTLSDTSLVQMWLSNPRVQRFWGAYVPDFLSNALASRHGFPVLGLWDGVPFGYFEIYWVREDVLGQHIGAAADDFDRGLHVFIGEEWARGRVQIWLSSIVHWILCNDYRTMSVCIEPRVDNAR</sequence>
<dbReference type="EMBL" id="AZHD01000017">
    <property type="protein sequence ID" value="OAA56137.1"/>
    <property type="molecule type" value="Genomic_DNA"/>
</dbReference>
<feature type="transmembrane region" description="Helical" evidence="3">
    <location>
        <begin position="303"/>
        <end position="322"/>
    </location>
</feature>
<dbReference type="GO" id="GO:0016410">
    <property type="term" value="F:N-acyltransferase activity"/>
    <property type="evidence" value="ECO:0007669"/>
    <property type="project" value="TreeGrafter"/>
</dbReference>
<keyword evidence="6" id="KW-1185">Reference proteome</keyword>
<evidence type="ECO:0000313" key="5">
    <source>
        <dbReference type="EMBL" id="OAA56137.1"/>
    </source>
</evidence>
<evidence type="ECO:0000256" key="3">
    <source>
        <dbReference type="SAM" id="Phobius"/>
    </source>
</evidence>
<dbReference type="PANTHER" id="PTHR31438:SF1">
    <property type="entry name" value="LYSINE N-ACYLTRANSFERASE C17G9.06C-RELATED"/>
    <property type="match status" value="1"/>
</dbReference>
<feature type="transmembrane region" description="Helical" evidence="3">
    <location>
        <begin position="271"/>
        <end position="291"/>
    </location>
</feature>
<reference evidence="5 6" key="1">
    <citation type="journal article" date="2016" name="Genome Biol. Evol.">
        <title>Divergent and convergent evolution of fungal pathogenicity.</title>
        <authorList>
            <person name="Shang Y."/>
            <person name="Xiao G."/>
            <person name="Zheng P."/>
            <person name="Cen K."/>
            <person name="Zhan S."/>
            <person name="Wang C."/>
        </authorList>
    </citation>
    <scope>NUCLEOTIDE SEQUENCE [LARGE SCALE GENOMIC DNA]</scope>
    <source>
        <strain evidence="5 6">RCEF 264</strain>
    </source>
</reference>
<dbReference type="PANTHER" id="PTHR31438">
    <property type="entry name" value="LYSINE N-ACYLTRANSFERASE C17G9.06C-RELATED"/>
    <property type="match status" value="1"/>
</dbReference>
<evidence type="ECO:0000256" key="2">
    <source>
        <dbReference type="SAM" id="MobiDB-lite"/>
    </source>
</evidence>
<feature type="compositionally biased region" description="Low complexity" evidence="2">
    <location>
        <begin position="32"/>
        <end position="43"/>
    </location>
</feature>
<accession>A0A167P042</accession>
<feature type="domain" description="Calcium uniporter protein C-terminal" evidence="4">
    <location>
        <begin position="239"/>
        <end position="357"/>
    </location>
</feature>
<evidence type="ECO:0000313" key="6">
    <source>
        <dbReference type="Proteomes" id="UP000076874"/>
    </source>
</evidence>
<dbReference type="AlphaFoldDB" id="A0A167P042"/>
<feature type="region of interest" description="Disordered" evidence="2">
    <location>
        <begin position="1"/>
        <end position="66"/>
    </location>
</feature>
<evidence type="ECO:0000259" key="4">
    <source>
        <dbReference type="Pfam" id="PF04678"/>
    </source>
</evidence>
<dbReference type="Proteomes" id="UP000076874">
    <property type="component" value="Unassembled WGS sequence"/>
</dbReference>
<comment type="similarity">
    <text evidence="1">Belongs to the lysine N-acyltransferase MbtK family.</text>
</comment>
<feature type="compositionally biased region" description="Basic and acidic residues" evidence="2">
    <location>
        <begin position="47"/>
        <end position="66"/>
    </location>
</feature>
<comment type="caution">
    <text evidence="5">The sequence shown here is derived from an EMBL/GenBank/DDBJ whole genome shotgun (WGS) entry which is preliminary data.</text>
</comment>
<feature type="compositionally biased region" description="Basic and acidic residues" evidence="2">
    <location>
        <begin position="13"/>
        <end position="27"/>
    </location>
</feature>
<dbReference type="Pfam" id="PF04678">
    <property type="entry name" value="MCU"/>
    <property type="match status" value="1"/>
</dbReference>
<name>A0A167P042_9HYPO</name>
<keyword evidence="3" id="KW-0812">Transmembrane</keyword>
<dbReference type="OrthoDB" id="448427at2759"/>
<dbReference type="InterPro" id="IPR006769">
    <property type="entry name" value="MCU_C"/>
</dbReference>
<dbReference type="STRING" id="1081102.A0A167P042"/>
<gene>
    <name evidence="5" type="ORF">SPI_07748</name>
</gene>
<evidence type="ECO:0000256" key="1">
    <source>
        <dbReference type="ARBA" id="ARBA00009893"/>
    </source>
</evidence>
<dbReference type="Gene3D" id="3.40.630.30">
    <property type="match status" value="1"/>
</dbReference>
<keyword evidence="3" id="KW-0472">Membrane</keyword>